<keyword evidence="4" id="KW-1185">Reference proteome</keyword>
<feature type="domain" description="EamA" evidence="2">
    <location>
        <begin position="2"/>
        <end position="143"/>
    </location>
</feature>
<dbReference type="OrthoDB" id="244774at2"/>
<dbReference type="STRING" id="1940790.L21SP3_01367"/>
<feature type="transmembrane region" description="Helical" evidence="1">
    <location>
        <begin position="283"/>
        <end position="300"/>
    </location>
</feature>
<evidence type="ECO:0000259" key="2">
    <source>
        <dbReference type="Pfam" id="PF00892"/>
    </source>
</evidence>
<proteinExistence type="predicted"/>
<dbReference type="KEGG" id="pbu:L21SP3_01367"/>
<evidence type="ECO:0000313" key="3">
    <source>
        <dbReference type="EMBL" id="AQQ09561.1"/>
    </source>
</evidence>
<dbReference type="InterPro" id="IPR037185">
    <property type="entry name" value="EmrE-like"/>
</dbReference>
<keyword evidence="1" id="KW-0472">Membrane</keyword>
<dbReference type="AlphaFoldDB" id="A0A1Q2HQF2"/>
<sequence>MWITLGILSSLFLGLYDLSKKHSLQNNAVLPVLFLSTLSGLAAVLPFLFISRAAPGILEDTIFYVAPLSLKSHLIIGAKSFIVAGSWVFGYYALKHLPISIVAPIRATSPFWVLIGAVLIFGESPNLIQLSGVIIIIVSFYCFSVLGRLEGIHFEKNRWIIFTLIAMGLGICSGLYDKFLISRAGYAPIAVQLWFTFYMVLIFGLMNIFLWYPSRKQTTPFRWSISIVLIGVFLILADFAYFTSLSIEGSLLTILAALRRASVLFVFTIGAVIFKEVNKGKKAYALIGVVAGVMLILFGSQG</sequence>
<keyword evidence="1" id="KW-1133">Transmembrane helix</keyword>
<dbReference type="EMBL" id="CP019633">
    <property type="protein sequence ID" value="AQQ09561.1"/>
    <property type="molecule type" value="Genomic_DNA"/>
</dbReference>
<organism evidence="3 4">
    <name type="scientific">Sedimentisphaera cyanobacteriorum</name>
    <dbReference type="NCBI Taxonomy" id="1940790"/>
    <lineage>
        <taxon>Bacteria</taxon>
        <taxon>Pseudomonadati</taxon>
        <taxon>Planctomycetota</taxon>
        <taxon>Phycisphaerae</taxon>
        <taxon>Sedimentisphaerales</taxon>
        <taxon>Sedimentisphaeraceae</taxon>
        <taxon>Sedimentisphaera</taxon>
    </lineage>
</organism>
<name>A0A1Q2HQF2_9BACT</name>
<keyword evidence="1" id="KW-0812">Transmembrane</keyword>
<dbReference type="GO" id="GO:0016020">
    <property type="term" value="C:membrane"/>
    <property type="evidence" value="ECO:0007669"/>
    <property type="project" value="InterPro"/>
</dbReference>
<protein>
    <submittedName>
        <fullName evidence="3">Phosphonate utilization associated putative membrane protein</fullName>
    </submittedName>
</protein>
<feature type="transmembrane region" description="Helical" evidence="1">
    <location>
        <begin position="189"/>
        <end position="211"/>
    </location>
</feature>
<feature type="transmembrane region" description="Helical" evidence="1">
    <location>
        <begin position="223"/>
        <end position="242"/>
    </location>
</feature>
<evidence type="ECO:0000256" key="1">
    <source>
        <dbReference type="SAM" id="Phobius"/>
    </source>
</evidence>
<feature type="transmembrane region" description="Helical" evidence="1">
    <location>
        <begin position="28"/>
        <end position="54"/>
    </location>
</feature>
<dbReference type="PANTHER" id="PTHR22911:SF137">
    <property type="entry name" value="SOLUTE CARRIER FAMILY 35 MEMBER G2-RELATED"/>
    <property type="match status" value="1"/>
</dbReference>
<dbReference type="InterPro" id="IPR000620">
    <property type="entry name" value="EamA_dom"/>
</dbReference>
<feature type="transmembrane region" description="Helical" evidence="1">
    <location>
        <begin position="101"/>
        <end position="121"/>
    </location>
</feature>
<feature type="transmembrane region" description="Helical" evidence="1">
    <location>
        <begin position="254"/>
        <end position="274"/>
    </location>
</feature>
<reference evidence="4" key="1">
    <citation type="submission" date="2017-02" db="EMBL/GenBank/DDBJ databases">
        <title>Comparative genomics and description of representatives of a novel lineage of planctomycetes thriving in anoxic sediments.</title>
        <authorList>
            <person name="Spring S."/>
            <person name="Bunk B."/>
            <person name="Sproer C."/>
            <person name="Klenk H.-P."/>
        </authorList>
    </citation>
    <scope>NUCLEOTIDE SEQUENCE [LARGE SCALE GENOMIC DNA]</scope>
    <source>
        <strain evidence="4">L21-RPul-D3</strain>
    </source>
</reference>
<dbReference type="Pfam" id="PF00892">
    <property type="entry name" value="EamA"/>
    <property type="match status" value="1"/>
</dbReference>
<feature type="transmembrane region" description="Helical" evidence="1">
    <location>
        <begin position="159"/>
        <end position="177"/>
    </location>
</feature>
<feature type="transmembrane region" description="Helical" evidence="1">
    <location>
        <begin position="127"/>
        <end position="147"/>
    </location>
</feature>
<dbReference type="SUPFAM" id="SSF103481">
    <property type="entry name" value="Multidrug resistance efflux transporter EmrE"/>
    <property type="match status" value="2"/>
</dbReference>
<evidence type="ECO:0000313" key="4">
    <source>
        <dbReference type="Proteomes" id="UP000188273"/>
    </source>
</evidence>
<dbReference type="Gene3D" id="1.10.3730.20">
    <property type="match status" value="1"/>
</dbReference>
<accession>A0A1Q2HQF2</accession>
<dbReference type="RefSeq" id="WP_077540145.1">
    <property type="nucleotide sequence ID" value="NZ_CP019633.1"/>
</dbReference>
<gene>
    <name evidence="3" type="ORF">L21SP3_01367</name>
</gene>
<feature type="transmembrane region" description="Helical" evidence="1">
    <location>
        <begin position="74"/>
        <end position="94"/>
    </location>
</feature>
<dbReference type="Proteomes" id="UP000188273">
    <property type="component" value="Chromosome"/>
</dbReference>
<dbReference type="PANTHER" id="PTHR22911">
    <property type="entry name" value="ACYL-MALONYL CONDENSING ENZYME-RELATED"/>
    <property type="match status" value="1"/>
</dbReference>